<dbReference type="SUPFAM" id="SSF48317">
    <property type="entry name" value="Acid phosphatase/Vanadium-dependent haloperoxidase"/>
    <property type="match status" value="1"/>
</dbReference>
<organism evidence="8 9">
    <name type="scientific">Tritrichomonas foetus</name>
    <dbReference type="NCBI Taxonomy" id="1144522"/>
    <lineage>
        <taxon>Eukaryota</taxon>
        <taxon>Metamonada</taxon>
        <taxon>Parabasalia</taxon>
        <taxon>Tritrichomonadida</taxon>
        <taxon>Tritrichomonadidae</taxon>
        <taxon>Tritrichomonas</taxon>
    </lineage>
</organism>
<dbReference type="GO" id="GO:0008195">
    <property type="term" value="F:phosphatidate phosphatase activity"/>
    <property type="evidence" value="ECO:0007669"/>
    <property type="project" value="TreeGrafter"/>
</dbReference>
<evidence type="ECO:0000256" key="2">
    <source>
        <dbReference type="ARBA" id="ARBA00008816"/>
    </source>
</evidence>
<feature type="transmembrane region" description="Helical" evidence="6">
    <location>
        <begin position="63"/>
        <end position="88"/>
    </location>
</feature>
<dbReference type="SMART" id="SM00014">
    <property type="entry name" value="acidPPc"/>
    <property type="match status" value="1"/>
</dbReference>
<feature type="domain" description="Phosphatidic acid phosphatase type 2/haloperoxidase" evidence="7">
    <location>
        <begin position="94"/>
        <end position="227"/>
    </location>
</feature>
<protein>
    <submittedName>
        <fullName evidence="8">PAP2 superfamily protein</fullName>
    </submittedName>
</protein>
<accession>A0A1J4KAU7</accession>
<name>A0A1J4KAU7_9EUKA</name>
<dbReference type="RefSeq" id="XP_068361152.1">
    <property type="nucleotide sequence ID" value="XM_068503270.1"/>
</dbReference>
<dbReference type="InterPro" id="IPR000326">
    <property type="entry name" value="PAP2/HPO"/>
</dbReference>
<evidence type="ECO:0000256" key="6">
    <source>
        <dbReference type="SAM" id="Phobius"/>
    </source>
</evidence>
<comment type="similarity">
    <text evidence="2">Belongs to the PA-phosphatase related phosphoesterase family.</text>
</comment>
<evidence type="ECO:0000256" key="3">
    <source>
        <dbReference type="ARBA" id="ARBA00022692"/>
    </source>
</evidence>
<dbReference type="Proteomes" id="UP000179807">
    <property type="component" value="Unassembled WGS sequence"/>
</dbReference>
<keyword evidence="4 6" id="KW-1133">Transmembrane helix</keyword>
<dbReference type="OrthoDB" id="10030083at2759"/>
<dbReference type="VEuPathDB" id="TrichDB:TRFO_23640"/>
<comment type="caution">
    <text evidence="8">The sequence shown here is derived from an EMBL/GenBank/DDBJ whole genome shotgun (WGS) entry which is preliminary data.</text>
</comment>
<evidence type="ECO:0000256" key="1">
    <source>
        <dbReference type="ARBA" id="ARBA00004141"/>
    </source>
</evidence>
<dbReference type="InterPro" id="IPR036938">
    <property type="entry name" value="PAP2/HPO_sf"/>
</dbReference>
<dbReference type="Gene3D" id="1.20.144.10">
    <property type="entry name" value="Phosphatidic acid phosphatase type 2/haloperoxidase"/>
    <property type="match status" value="1"/>
</dbReference>
<dbReference type="AlphaFoldDB" id="A0A1J4KAU7"/>
<dbReference type="PANTHER" id="PTHR10165:SF35">
    <property type="entry name" value="RE23632P"/>
    <property type="match status" value="1"/>
</dbReference>
<evidence type="ECO:0000256" key="5">
    <source>
        <dbReference type="ARBA" id="ARBA00023136"/>
    </source>
</evidence>
<dbReference type="GO" id="GO:0046839">
    <property type="term" value="P:phospholipid dephosphorylation"/>
    <property type="evidence" value="ECO:0007669"/>
    <property type="project" value="TreeGrafter"/>
</dbReference>
<feature type="transmembrane region" description="Helical" evidence="6">
    <location>
        <begin position="24"/>
        <end position="42"/>
    </location>
</feature>
<keyword evidence="5 6" id="KW-0472">Membrane</keyword>
<sequence>MEFPNHLTECNNFWKTLKETWKEWIATACIALGTVAISKTIYPQQRVIFYDNYNIRYPYTGETISTPLVSIFIIIIPFFTLILLATIFPKKINLCYAALGMTQTLCLTLIVTEALKVTVARPRPNYFSYCGYDNITQTCQGKPSHRRDALLSFPSGHSSNSFSSATFLTLLMSFTFRNPEIWWILVKFLPVLSALFVSATRIIDHMHHVSDVVAGAILGIGVACMIFLSQYQRIFMANRLLDGDELPLDPTDEIVVSK</sequence>
<keyword evidence="9" id="KW-1185">Reference proteome</keyword>
<feature type="transmembrane region" description="Helical" evidence="6">
    <location>
        <begin position="181"/>
        <end position="203"/>
    </location>
</feature>
<reference evidence="8" key="1">
    <citation type="submission" date="2016-10" db="EMBL/GenBank/DDBJ databases">
        <authorList>
            <person name="Benchimol M."/>
            <person name="Almeida L.G."/>
            <person name="Vasconcelos A.T."/>
            <person name="Perreira-Neves A."/>
            <person name="Rosa I.A."/>
            <person name="Tasca T."/>
            <person name="Bogo M.R."/>
            <person name="de Souza W."/>
        </authorList>
    </citation>
    <scope>NUCLEOTIDE SEQUENCE [LARGE SCALE GENOMIC DNA]</scope>
    <source>
        <strain evidence="8">K</strain>
    </source>
</reference>
<evidence type="ECO:0000259" key="7">
    <source>
        <dbReference type="SMART" id="SM00014"/>
    </source>
</evidence>
<comment type="subcellular location">
    <subcellularLocation>
        <location evidence="1">Membrane</location>
        <topology evidence="1">Multi-pass membrane protein</topology>
    </subcellularLocation>
</comment>
<dbReference type="Pfam" id="PF01569">
    <property type="entry name" value="PAP2"/>
    <property type="match status" value="1"/>
</dbReference>
<dbReference type="GeneID" id="94837974"/>
<feature type="transmembrane region" description="Helical" evidence="6">
    <location>
        <begin position="209"/>
        <end position="229"/>
    </location>
</feature>
<dbReference type="PANTHER" id="PTHR10165">
    <property type="entry name" value="LIPID PHOSPHATE PHOSPHATASE"/>
    <property type="match status" value="1"/>
</dbReference>
<gene>
    <name evidence="8" type="ORF">TRFO_23640</name>
</gene>
<evidence type="ECO:0000313" key="9">
    <source>
        <dbReference type="Proteomes" id="UP000179807"/>
    </source>
</evidence>
<keyword evidence="3 6" id="KW-0812">Transmembrane</keyword>
<evidence type="ECO:0000313" key="8">
    <source>
        <dbReference type="EMBL" id="OHT08016.1"/>
    </source>
</evidence>
<dbReference type="EMBL" id="MLAK01000680">
    <property type="protein sequence ID" value="OHT08016.1"/>
    <property type="molecule type" value="Genomic_DNA"/>
</dbReference>
<dbReference type="GO" id="GO:0006644">
    <property type="term" value="P:phospholipid metabolic process"/>
    <property type="evidence" value="ECO:0007669"/>
    <property type="project" value="InterPro"/>
</dbReference>
<proteinExistence type="inferred from homology"/>
<dbReference type="GO" id="GO:0016020">
    <property type="term" value="C:membrane"/>
    <property type="evidence" value="ECO:0007669"/>
    <property type="project" value="UniProtKB-SubCell"/>
</dbReference>
<evidence type="ECO:0000256" key="4">
    <source>
        <dbReference type="ARBA" id="ARBA00022989"/>
    </source>
</evidence>
<dbReference type="InterPro" id="IPR043216">
    <property type="entry name" value="PAP-like"/>
</dbReference>